<dbReference type="InterPro" id="IPR051532">
    <property type="entry name" value="Ester_Hydrolysis_Enzymes"/>
</dbReference>
<sequence>MVNNISAYDTPVILVFGDSLSAGYGIDVEDSWPTLLQKQLNNEDYEYQVINTSISGETTEGGINRIEIALKTFNPELLILELGGNDGLRGFPPKLIKANLERIINTCKNNGTNVVLLGIRIPMNYGQRYTRTFEKIYREIAHELSVPWIAFFMDGVAQNSNLMQNDGIHPNAAAQPRLLENIWPAIQSIINKEKTLTTQLRE</sequence>
<accession>A0A381NBT9</accession>
<reference evidence="2" key="1">
    <citation type="submission" date="2018-05" db="EMBL/GenBank/DDBJ databases">
        <authorList>
            <person name="Lanie J.A."/>
            <person name="Ng W.-L."/>
            <person name="Kazmierczak K.M."/>
            <person name="Andrzejewski T.M."/>
            <person name="Davidsen T.M."/>
            <person name="Wayne K.J."/>
            <person name="Tettelin H."/>
            <person name="Glass J.I."/>
            <person name="Rusch D."/>
            <person name="Podicherti R."/>
            <person name="Tsui H.-C.T."/>
            <person name="Winkler M.E."/>
        </authorList>
    </citation>
    <scope>NUCLEOTIDE SEQUENCE</scope>
</reference>
<gene>
    <name evidence="2" type="ORF">METZ01_LOCUS4900</name>
</gene>
<dbReference type="PROSITE" id="PS01098">
    <property type="entry name" value="LIPASE_GDSL_SER"/>
    <property type="match status" value="1"/>
</dbReference>
<dbReference type="InterPro" id="IPR008265">
    <property type="entry name" value="Lipase_GDSL_AS"/>
</dbReference>
<dbReference type="InterPro" id="IPR036514">
    <property type="entry name" value="SGNH_hydro_sf"/>
</dbReference>
<organism evidence="2">
    <name type="scientific">marine metagenome</name>
    <dbReference type="NCBI Taxonomy" id="408172"/>
    <lineage>
        <taxon>unclassified sequences</taxon>
        <taxon>metagenomes</taxon>
        <taxon>ecological metagenomes</taxon>
    </lineage>
</organism>
<dbReference type="PANTHER" id="PTHR30383:SF24">
    <property type="entry name" value="THIOESTERASE 1_PROTEASE 1_LYSOPHOSPHOLIPASE L1"/>
    <property type="match status" value="1"/>
</dbReference>
<dbReference type="InterPro" id="IPR013830">
    <property type="entry name" value="SGNH_hydro"/>
</dbReference>
<name>A0A381NBT9_9ZZZZ</name>
<dbReference type="GO" id="GO:0006629">
    <property type="term" value="P:lipid metabolic process"/>
    <property type="evidence" value="ECO:0007669"/>
    <property type="project" value="InterPro"/>
</dbReference>
<dbReference type="CDD" id="cd01822">
    <property type="entry name" value="Lysophospholipase_L1_like"/>
    <property type="match status" value="1"/>
</dbReference>
<proteinExistence type="predicted"/>
<dbReference type="SUPFAM" id="SSF52266">
    <property type="entry name" value="SGNH hydrolase"/>
    <property type="match status" value="1"/>
</dbReference>
<feature type="domain" description="SGNH hydrolase-type esterase" evidence="1">
    <location>
        <begin position="15"/>
        <end position="174"/>
    </location>
</feature>
<protein>
    <recommendedName>
        <fullName evidence="1">SGNH hydrolase-type esterase domain-containing protein</fullName>
    </recommendedName>
</protein>
<dbReference type="Gene3D" id="3.40.50.1110">
    <property type="entry name" value="SGNH hydrolase"/>
    <property type="match status" value="1"/>
</dbReference>
<evidence type="ECO:0000313" key="2">
    <source>
        <dbReference type="EMBL" id="SUZ52046.1"/>
    </source>
</evidence>
<dbReference type="PANTHER" id="PTHR30383">
    <property type="entry name" value="THIOESTERASE 1/PROTEASE 1/LYSOPHOSPHOLIPASE L1"/>
    <property type="match status" value="1"/>
</dbReference>
<dbReference type="AlphaFoldDB" id="A0A381NBT9"/>
<dbReference type="EMBL" id="UINC01000254">
    <property type="protein sequence ID" value="SUZ52046.1"/>
    <property type="molecule type" value="Genomic_DNA"/>
</dbReference>
<evidence type="ECO:0000259" key="1">
    <source>
        <dbReference type="Pfam" id="PF13472"/>
    </source>
</evidence>
<dbReference type="Pfam" id="PF13472">
    <property type="entry name" value="Lipase_GDSL_2"/>
    <property type="match status" value="1"/>
</dbReference>
<dbReference type="GO" id="GO:0004622">
    <property type="term" value="F:phosphatidylcholine lysophospholipase activity"/>
    <property type="evidence" value="ECO:0007669"/>
    <property type="project" value="TreeGrafter"/>
</dbReference>